<dbReference type="PANTHER" id="PTHR47775:SF1">
    <property type="entry name" value="BUD SITE SELECTION PROTEIN 14"/>
    <property type="match status" value="1"/>
</dbReference>
<dbReference type="AlphaFoldDB" id="A0A9N8YN32"/>
<dbReference type="SUPFAM" id="SSF54236">
    <property type="entry name" value="Ubiquitin-like"/>
    <property type="match status" value="1"/>
</dbReference>
<feature type="compositionally biased region" description="Acidic residues" evidence="1">
    <location>
        <begin position="140"/>
        <end position="152"/>
    </location>
</feature>
<feature type="region of interest" description="Disordered" evidence="1">
    <location>
        <begin position="343"/>
        <end position="373"/>
    </location>
</feature>
<dbReference type="InterPro" id="IPR029071">
    <property type="entry name" value="Ubiquitin-like_domsf"/>
</dbReference>
<evidence type="ECO:0000256" key="1">
    <source>
        <dbReference type="SAM" id="MobiDB-lite"/>
    </source>
</evidence>
<dbReference type="Pfam" id="PF00788">
    <property type="entry name" value="RA"/>
    <property type="match status" value="1"/>
</dbReference>
<dbReference type="SUPFAM" id="SSF50044">
    <property type="entry name" value="SH3-domain"/>
    <property type="match status" value="1"/>
</dbReference>
<dbReference type="Proteomes" id="UP000789405">
    <property type="component" value="Unassembled WGS sequence"/>
</dbReference>
<feature type="region of interest" description="Disordered" evidence="1">
    <location>
        <begin position="1"/>
        <end position="27"/>
    </location>
</feature>
<feature type="compositionally biased region" description="Low complexity" evidence="1">
    <location>
        <begin position="158"/>
        <end position="168"/>
    </location>
</feature>
<evidence type="ECO:0000313" key="3">
    <source>
        <dbReference type="EMBL" id="CAG8444858.1"/>
    </source>
</evidence>
<feature type="compositionally biased region" description="Polar residues" evidence="1">
    <location>
        <begin position="343"/>
        <end position="354"/>
    </location>
</feature>
<feature type="region of interest" description="Disordered" evidence="1">
    <location>
        <begin position="140"/>
        <end position="204"/>
    </location>
</feature>
<protein>
    <submittedName>
        <fullName evidence="3">12729_t:CDS:1</fullName>
    </submittedName>
</protein>
<dbReference type="Gene3D" id="3.10.20.90">
    <property type="entry name" value="Phosphatidylinositol 3-kinase Catalytic Subunit, Chain A, domain 1"/>
    <property type="match status" value="1"/>
</dbReference>
<organism evidence="3 4">
    <name type="scientific">Dentiscutata erythropus</name>
    <dbReference type="NCBI Taxonomy" id="1348616"/>
    <lineage>
        <taxon>Eukaryota</taxon>
        <taxon>Fungi</taxon>
        <taxon>Fungi incertae sedis</taxon>
        <taxon>Mucoromycota</taxon>
        <taxon>Glomeromycotina</taxon>
        <taxon>Glomeromycetes</taxon>
        <taxon>Diversisporales</taxon>
        <taxon>Gigasporaceae</taxon>
        <taxon>Dentiscutata</taxon>
    </lineage>
</organism>
<dbReference type="InterPro" id="IPR036028">
    <property type="entry name" value="SH3-like_dom_sf"/>
</dbReference>
<feature type="compositionally biased region" description="Acidic residues" evidence="1">
    <location>
        <begin position="169"/>
        <end position="178"/>
    </location>
</feature>
<sequence length="737" mass="84205">MQRDHNLSIDTTAASYGQDSQSSPLTDDEDINFNLVYASRTFRETVEGRVKVEKNDSLILLDDSNDYWWLVKLLKNEDVGYMPAEDIEMPFEKLARINKHKNVNLTIPINNIEDDNLSMNQKKSKTSKTVYFTSPECFTCEEESEDEDEQEIEEQKTETTNQENVEVQIIDEPEEMDVQDTASATPTSQEVEIVPEQTSTSARADENVQQNIEAISKVAVSSPITISQVDHQQNDEPESNNRSNKIKTRKQTGIFDYDVMKMDSSSFVSKTSDISNQPPETLMPDLGSDFMDFSDDDDEPRIINRFFGRGDGASSVKYNSTIDDKKKGDMPLNINKSLLNDQLQMGSSKELSTSPKHRQRRRPSITQTPSDSTYSVLRIYPGQNLPTNFKYKISLLSQKTTSIALIKQAIHRFKLDDENWDSYYISMKEINREERHLMPHDHPLEIFNSIVSYHSTPLPPSIKRTSTLSISSNISNISTNEAINKLQIHDNQNIVCLYLNKKSRPREQKLRIRILAYSDDLPVNYQIKKSSATEEKQPIEKKLVVTKNTTAGQIIESAMDKFGITDGIVDDEQTVDDKRPRYRLAMLVEGEEKPINSKADIASAYPTENLRLVSVCSVGLTPLESDNSPYELTFVLRLSKPKKVVRYLGHKEYEKTILSDGFGLQDLLGRVRSEFSVTETKNVSSGWHFQDPEKILEQVKPTEIRKDVWSIFENVNNELDRLESELNKILIDVIRVF</sequence>
<feature type="domain" description="Ras-associating" evidence="2">
    <location>
        <begin position="376"/>
        <end position="448"/>
    </location>
</feature>
<dbReference type="PANTHER" id="PTHR47775">
    <property type="entry name" value="BUD SITE SELECTION PROTEIN 14"/>
    <property type="match status" value="1"/>
</dbReference>
<dbReference type="EMBL" id="CAJVPY010000023">
    <property type="protein sequence ID" value="CAG8444858.1"/>
    <property type="molecule type" value="Genomic_DNA"/>
</dbReference>
<evidence type="ECO:0000313" key="4">
    <source>
        <dbReference type="Proteomes" id="UP000789405"/>
    </source>
</evidence>
<name>A0A9N8YN32_9GLOM</name>
<dbReference type="GO" id="GO:0015630">
    <property type="term" value="C:microtubule cytoskeleton"/>
    <property type="evidence" value="ECO:0007669"/>
    <property type="project" value="TreeGrafter"/>
</dbReference>
<gene>
    <name evidence="3" type="ORF">DERYTH_LOCUS125</name>
</gene>
<proteinExistence type="predicted"/>
<dbReference type="InterPro" id="IPR000159">
    <property type="entry name" value="RA_dom"/>
</dbReference>
<dbReference type="GO" id="GO:0051286">
    <property type="term" value="C:cell tip"/>
    <property type="evidence" value="ECO:0007669"/>
    <property type="project" value="TreeGrafter"/>
</dbReference>
<dbReference type="GO" id="GO:0008104">
    <property type="term" value="P:intracellular protein localization"/>
    <property type="evidence" value="ECO:0007669"/>
    <property type="project" value="TreeGrafter"/>
</dbReference>
<accession>A0A9N8YN32</accession>
<feature type="compositionally biased region" description="Polar residues" evidence="1">
    <location>
        <begin position="8"/>
        <end position="25"/>
    </location>
</feature>
<feature type="region of interest" description="Disordered" evidence="1">
    <location>
        <begin position="227"/>
        <end position="250"/>
    </location>
</feature>
<dbReference type="GO" id="GO:0007165">
    <property type="term" value="P:signal transduction"/>
    <property type="evidence" value="ECO:0007669"/>
    <property type="project" value="InterPro"/>
</dbReference>
<dbReference type="OrthoDB" id="196165at2759"/>
<dbReference type="GO" id="GO:0030950">
    <property type="term" value="P:establishment or maintenance of actin cytoskeleton polarity"/>
    <property type="evidence" value="ECO:0007669"/>
    <property type="project" value="TreeGrafter"/>
</dbReference>
<dbReference type="Gene3D" id="2.30.30.40">
    <property type="entry name" value="SH3 Domains"/>
    <property type="match status" value="1"/>
</dbReference>
<feature type="compositionally biased region" description="Polar residues" evidence="1">
    <location>
        <begin position="180"/>
        <end position="204"/>
    </location>
</feature>
<dbReference type="InterPro" id="IPR053039">
    <property type="entry name" value="Polarity_Bud-Selection_Reg"/>
</dbReference>
<keyword evidence="4" id="KW-1185">Reference proteome</keyword>
<reference evidence="3" key="1">
    <citation type="submission" date="2021-06" db="EMBL/GenBank/DDBJ databases">
        <authorList>
            <person name="Kallberg Y."/>
            <person name="Tangrot J."/>
            <person name="Rosling A."/>
        </authorList>
    </citation>
    <scope>NUCLEOTIDE SEQUENCE</scope>
    <source>
        <strain evidence="3">MA453B</strain>
    </source>
</reference>
<comment type="caution">
    <text evidence="3">The sequence shown here is derived from an EMBL/GenBank/DDBJ whole genome shotgun (WGS) entry which is preliminary data.</text>
</comment>
<dbReference type="CDD" id="cd17043">
    <property type="entry name" value="RA"/>
    <property type="match status" value="1"/>
</dbReference>
<feature type="compositionally biased region" description="Polar residues" evidence="1">
    <location>
        <begin position="364"/>
        <end position="373"/>
    </location>
</feature>
<evidence type="ECO:0000259" key="2">
    <source>
        <dbReference type="Pfam" id="PF00788"/>
    </source>
</evidence>